<keyword evidence="4 8" id="KW-0028">Amino-acid biosynthesis</keyword>
<dbReference type="SUPFAM" id="SSF89550">
    <property type="entry name" value="PHP domain-like"/>
    <property type="match status" value="1"/>
</dbReference>
<evidence type="ECO:0000313" key="11">
    <source>
        <dbReference type="EMBL" id="PXX81574.1"/>
    </source>
</evidence>
<reference evidence="11 12" key="1">
    <citation type="submission" date="2018-05" db="EMBL/GenBank/DDBJ databases">
        <title>Genomic Encyclopedia of Type Strains, Phase IV (KMG-IV): sequencing the most valuable type-strain genomes for metagenomic binning, comparative biology and taxonomic classification.</title>
        <authorList>
            <person name="Goeker M."/>
        </authorList>
    </citation>
    <scope>NUCLEOTIDE SEQUENCE [LARGE SCALE GENOMIC DNA]</scope>
    <source>
        <strain evidence="11 12">JC118</strain>
    </source>
</reference>
<dbReference type="GO" id="GO:0005737">
    <property type="term" value="C:cytoplasm"/>
    <property type="evidence" value="ECO:0007669"/>
    <property type="project" value="TreeGrafter"/>
</dbReference>
<evidence type="ECO:0000256" key="3">
    <source>
        <dbReference type="ARBA" id="ARBA00013085"/>
    </source>
</evidence>
<comment type="catalytic activity">
    <reaction evidence="7 8">
        <text>L-histidinol phosphate + H2O = L-histidinol + phosphate</text>
        <dbReference type="Rhea" id="RHEA:14465"/>
        <dbReference type="ChEBI" id="CHEBI:15377"/>
        <dbReference type="ChEBI" id="CHEBI:43474"/>
        <dbReference type="ChEBI" id="CHEBI:57699"/>
        <dbReference type="ChEBI" id="CHEBI:57980"/>
        <dbReference type="EC" id="3.1.3.15"/>
    </reaction>
</comment>
<dbReference type="EMBL" id="QJKH01000001">
    <property type="protein sequence ID" value="PXX81574.1"/>
    <property type="molecule type" value="Genomic_DNA"/>
</dbReference>
<reference evidence="10" key="2">
    <citation type="submission" date="2022-03" db="EMBL/GenBank/DDBJ databases">
        <title>First case of bacteraemia caused by Dielma fastidiosa in a patient hospitalised with diverticulitis.</title>
        <authorList>
            <person name="Forman-Ankjaer B."/>
            <person name="Hvid-Jensen F."/>
            <person name="Kobel C.M."/>
            <person name="Greve T."/>
        </authorList>
    </citation>
    <scope>NUCLEOTIDE SEQUENCE</scope>
    <source>
        <strain evidence="10">AUH_DF_2021</strain>
    </source>
</reference>
<dbReference type="RefSeq" id="WP_022936489.1">
    <property type="nucleotide sequence ID" value="NZ_BAABZA010000001.1"/>
</dbReference>
<name>A0A2V2F5V8_9FIRM</name>
<gene>
    <name evidence="11" type="ORF">DES51_101184</name>
    <name evidence="10" type="ORF">MQE39_02485</name>
</gene>
<evidence type="ECO:0000313" key="12">
    <source>
        <dbReference type="Proteomes" id="UP000247612"/>
    </source>
</evidence>
<dbReference type="PANTHER" id="PTHR21039">
    <property type="entry name" value="HISTIDINOL PHOSPHATASE-RELATED"/>
    <property type="match status" value="1"/>
</dbReference>
<evidence type="ECO:0000313" key="10">
    <source>
        <dbReference type="EMBL" id="MDY5166993.1"/>
    </source>
</evidence>
<keyword evidence="12" id="KW-1185">Reference proteome</keyword>
<accession>A0A2V2F5V8</accession>
<dbReference type="STRING" id="1034346.GCA_000313565_00181"/>
<proteinExistence type="inferred from homology"/>
<dbReference type="OrthoDB" id="9775255at2"/>
<dbReference type="EMBL" id="JALDAW010000008">
    <property type="protein sequence ID" value="MDY5166993.1"/>
    <property type="molecule type" value="Genomic_DNA"/>
</dbReference>
<evidence type="ECO:0000256" key="1">
    <source>
        <dbReference type="ARBA" id="ARBA00004970"/>
    </source>
</evidence>
<dbReference type="AlphaFoldDB" id="A0A2V2F5V8"/>
<dbReference type="PANTHER" id="PTHR21039:SF0">
    <property type="entry name" value="HISTIDINOL-PHOSPHATASE"/>
    <property type="match status" value="1"/>
</dbReference>
<evidence type="ECO:0000256" key="2">
    <source>
        <dbReference type="ARBA" id="ARBA00009152"/>
    </source>
</evidence>
<evidence type="ECO:0000313" key="13">
    <source>
        <dbReference type="Proteomes" id="UP001276902"/>
    </source>
</evidence>
<evidence type="ECO:0000256" key="6">
    <source>
        <dbReference type="ARBA" id="ARBA00023102"/>
    </source>
</evidence>
<dbReference type="InterPro" id="IPR016195">
    <property type="entry name" value="Pol/histidinol_Pase-like"/>
</dbReference>
<dbReference type="GeneID" id="94441592"/>
<evidence type="ECO:0000256" key="4">
    <source>
        <dbReference type="ARBA" id="ARBA00022605"/>
    </source>
</evidence>
<dbReference type="GO" id="GO:0000105">
    <property type="term" value="P:L-histidine biosynthetic process"/>
    <property type="evidence" value="ECO:0007669"/>
    <property type="project" value="UniProtKB-UniRule"/>
</dbReference>
<evidence type="ECO:0000259" key="9">
    <source>
        <dbReference type="Pfam" id="PF02811"/>
    </source>
</evidence>
<comment type="pathway">
    <text evidence="1 8">Amino-acid biosynthesis; L-histidine biosynthesis; L-histidine from 5-phospho-alpha-D-ribose 1-diphosphate: step 8/9.</text>
</comment>
<dbReference type="Gene3D" id="3.20.20.140">
    <property type="entry name" value="Metal-dependent hydrolases"/>
    <property type="match status" value="1"/>
</dbReference>
<protein>
    <recommendedName>
        <fullName evidence="3 8">Histidinol-phosphatase</fullName>
        <shortName evidence="8">HolPase</shortName>
        <ecNumber evidence="3 8">3.1.3.15</ecNumber>
    </recommendedName>
</protein>
<evidence type="ECO:0000256" key="7">
    <source>
        <dbReference type="ARBA" id="ARBA00049158"/>
    </source>
</evidence>
<dbReference type="InterPro" id="IPR010140">
    <property type="entry name" value="Histidinol_P_phosphatase_HisJ"/>
</dbReference>
<sequence>MIDAHMHLEQGSYTVDWLMEFINTAQSRGINEIWVLEHTHRFFEFAPLYQQVKEVNDLQRKWIEDKHLLPLSSYTNFIRDMRKKTFPITVHFGLEVCYFPQHEQFIRDMLAEFNYDFVVGSIHFIDNMAYDLKGISEATLWDRYDTDWIWKRYFELMEALIKSDLFDGTAHPDTLKMFHRMPEFDTTANWNRIADLLVKHQMYTENNVGCYYRYNHEEMGLNDKILQIFKDHHVKLYCATDAHNPKFVGIHLDEIKDKTLYD</sequence>
<keyword evidence="5 8" id="KW-0378">Hydrolase</keyword>
<dbReference type="InterPro" id="IPR004013">
    <property type="entry name" value="PHP_dom"/>
</dbReference>
<organism evidence="10 13">
    <name type="scientific">Dielma fastidiosa</name>
    <dbReference type="NCBI Taxonomy" id="1034346"/>
    <lineage>
        <taxon>Bacteria</taxon>
        <taxon>Bacillati</taxon>
        <taxon>Bacillota</taxon>
        <taxon>Erysipelotrichia</taxon>
        <taxon>Erysipelotrichales</taxon>
        <taxon>Erysipelotrichaceae</taxon>
        <taxon>Dielma</taxon>
    </lineage>
</organism>
<evidence type="ECO:0000256" key="5">
    <source>
        <dbReference type="ARBA" id="ARBA00022801"/>
    </source>
</evidence>
<evidence type="ECO:0000256" key="8">
    <source>
        <dbReference type="RuleBase" id="RU366003"/>
    </source>
</evidence>
<comment type="similarity">
    <text evidence="2 8">Belongs to the PHP hydrolase family. HisK subfamily.</text>
</comment>
<dbReference type="Proteomes" id="UP000247612">
    <property type="component" value="Unassembled WGS sequence"/>
</dbReference>
<dbReference type="Proteomes" id="UP001276902">
    <property type="component" value="Unassembled WGS sequence"/>
</dbReference>
<keyword evidence="6 8" id="KW-0368">Histidine biosynthesis</keyword>
<dbReference type="UniPathway" id="UPA00031">
    <property type="reaction ID" value="UER00013"/>
</dbReference>
<comment type="caution">
    <text evidence="10">The sequence shown here is derived from an EMBL/GenBank/DDBJ whole genome shotgun (WGS) entry which is preliminary data.</text>
</comment>
<dbReference type="EC" id="3.1.3.15" evidence="3 8"/>
<dbReference type="Pfam" id="PF02811">
    <property type="entry name" value="PHP"/>
    <property type="match status" value="1"/>
</dbReference>
<dbReference type="GO" id="GO:0004401">
    <property type="term" value="F:histidinol-phosphatase activity"/>
    <property type="evidence" value="ECO:0007669"/>
    <property type="project" value="UniProtKB-UniRule"/>
</dbReference>
<feature type="domain" description="PHP" evidence="9">
    <location>
        <begin position="4"/>
        <end position="206"/>
    </location>
</feature>